<keyword evidence="7" id="KW-1185">Reference proteome</keyword>
<dbReference type="Gene3D" id="2.60.120.200">
    <property type="match status" value="1"/>
</dbReference>
<organism evidence="6 7">
    <name type="scientific">Prosthecobacter vanneervenii</name>
    <dbReference type="NCBI Taxonomy" id="48466"/>
    <lineage>
        <taxon>Bacteria</taxon>
        <taxon>Pseudomonadati</taxon>
        <taxon>Verrucomicrobiota</taxon>
        <taxon>Verrucomicrobiia</taxon>
        <taxon>Verrucomicrobiales</taxon>
        <taxon>Verrucomicrobiaceae</taxon>
        <taxon>Prosthecobacter</taxon>
    </lineage>
</organism>
<accession>A0A7W7Y6T1</accession>
<dbReference type="Pfam" id="PF13385">
    <property type="entry name" value="Laminin_G_3"/>
    <property type="match status" value="1"/>
</dbReference>
<protein>
    <recommendedName>
        <fullName evidence="5">LamG-like jellyroll fold domain-containing protein</fullName>
    </recommendedName>
</protein>
<feature type="chain" id="PRO_5030542843" description="LamG-like jellyroll fold domain-containing protein" evidence="4">
    <location>
        <begin position="20"/>
        <end position="1073"/>
    </location>
</feature>
<dbReference type="InterPro" id="IPR013320">
    <property type="entry name" value="ConA-like_dom_sf"/>
</dbReference>
<evidence type="ECO:0000313" key="6">
    <source>
        <dbReference type="EMBL" id="MBB5030654.1"/>
    </source>
</evidence>
<dbReference type="InterPro" id="IPR006558">
    <property type="entry name" value="LamG-like"/>
</dbReference>
<feature type="domain" description="LamG-like jellyroll fold" evidence="5">
    <location>
        <begin position="105"/>
        <end position="247"/>
    </location>
</feature>
<comment type="caution">
    <text evidence="6">The sequence shown here is derived from an EMBL/GenBank/DDBJ whole genome shotgun (WGS) entry which is preliminary data.</text>
</comment>
<dbReference type="EMBL" id="JACHIG010000001">
    <property type="protein sequence ID" value="MBB5030654.1"/>
    <property type="molecule type" value="Genomic_DNA"/>
</dbReference>
<evidence type="ECO:0000256" key="2">
    <source>
        <dbReference type="ARBA" id="ARBA00023157"/>
    </source>
</evidence>
<reference evidence="6 7" key="1">
    <citation type="submission" date="2020-08" db="EMBL/GenBank/DDBJ databases">
        <title>Genomic Encyclopedia of Type Strains, Phase IV (KMG-IV): sequencing the most valuable type-strain genomes for metagenomic binning, comparative biology and taxonomic classification.</title>
        <authorList>
            <person name="Goeker M."/>
        </authorList>
    </citation>
    <scope>NUCLEOTIDE SEQUENCE [LARGE SCALE GENOMIC DNA]</scope>
    <source>
        <strain evidence="6 7">DSM 12252</strain>
    </source>
</reference>
<dbReference type="SUPFAM" id="SSF49899">
    <property type="entry name" value="Concanavalin A-like lectins/glucanases"/>
    <property type="match status" value="1"/>
</dbReference>
<feature type="signal peptide" evidence="4">
    <location>
        <begin position="1"/>
        <end position="19"/>
    </location>
</feature>
<sequence>MRLFSVILLHLALAGAGLGATKPAAPPPLLQDPWDESYANLDATGPHVLGCWKFDEMPLSDASGRGAQLIVDRANLVPEGRFGGGLKCGTPARVAVAHPHLTPQGAFSAEMWVRPAASPVMQKAVCLLDKQGARMEEFSWSLLPPDQGGLRQMMVRLGFGTYAKEFASEPVLLPVDEWRHLAFSYDGAGKVVFHVDAQVAGEGYAERCGAVAAGTQALYLGHSSGGMGAFQGIMDEVRLCSGVRGYAAFALSIDGTSHVWERMERPLPMKITCTNLRRVALRGANMTFSVNGETQSFIFPDLEPGTTNVNEFGPDTALKPGAYMLEVAIGTGLSRTSRTQAFQITARHSHMLPVVLDGVAVEALPQMKDLACTHWTGILNDDAPYVGTANKYHPLTVRPRLETGLLNGMRTVAKLDHDQIMLSRGLKKVGRDGKEYIPAEVNFAPAGAASLVEACGNMFTLYYRTFGNWNGVMLGSSYSGGWNPSLGKAEQDAYQKYSGQGIPAEVQADFVHWEKLPGFPPDRMIPDDHPVLKYYRWYWSEGNGRGAANEAWFKSYDRRKQEHVDTWIMHHPSVRQPSKAGAFDGVNIIGDQSMDTRDPLMAGLCMDQQLAMGAAHKRDLGVFGILPLSWGRALVSPAGAEGTASSILQADRLMPAQRITMAPALLKENLWMLLSRPLKGLVLGEGATLCGASSCTHPQSLTAARDVAQRLLRPLGPMLGRRQVWRSPVVLLESFTSQVMAGRGLYRGGASNTLELWQALQRAHIQADIVYEESLMDGALDGRQILLMPDCNVLPVSVVERIRDWQKSGGKVLADDHLCPALKADASWLQPMPEHPPQPQAVQAPDATSPPAEPPPPLSLPERLTALCKDQGWQPKVSCDSAEVILHTSQTGEALCLFVINDRREAGTYVGQHGLVKESALPVTTNLNLGQDKVNVYDLTRSTFLLPKREDSGLIIPLKLGPSEGRVLLLSPVPLLEMQAEVPETATCGNTAELRVRLLTSGGMPMPASIPVAVTIRDADGAPAEFDGYHVVENGELTLRLDLARNETPGTWEIHIRELASGMETTKWMQVSP</sequence>
<evidence type="ECO:0000256" key="1">
    <source>
        <dbReference type="ARBA" id="ARBA00022729"/>
    </source>
</evidence>
<evidence type="ECO:0000256" key="4">
    <source>
        <dbReference type="SAM" id="SignalP"/>
    </source>
</evidence>
<feature type="compositionally biased region" description="Low complexity" evidence="3">
    <location>
        <begin position="840"/>
        <end position="850"/>
    </location>
</feature>
<feature type="region of interest" description="Disordered" evidence="3">
    <location>
        <begin position="829"/>
        <end position="861"/>
    </location>
</feature>
<name>A0A7W7Y6T1_9BACT</name>
<dbReference type="RefSeq" id="WP_184337506.1">
    <property type="nucleotide sequence ID" value="NZ_JACHIG010000001.1"/>
</dbReference>
<keyword evidence="2" id="KW-1015">Disulfide bond</keyword>
<keyword evidence="1 4" id="KW-0732">Signal</keyword>
<evidence type="ECO:0000313" key="7">
    <source>
        <dbReference type="Proteomes" id="UP000590740"/>
    </source>
</evidence>
<gene>
    <name evidence="6" type="ORF">HNQ65_000208</name>
</gene>
<dbReference type="InterPro" id="IPR029062">
    <property type="entry name" value="Class_I_gatase-like"/>
</dbReference>
<evidence type="ECO:0000259" key="5">
    <source>
        <dbReference type="SMART" id="SM00560"/>
    </source>
</evidence>
<dbReference type="SMART" id="SM00560">
    <property type="entry name" value="LamGL"/>
    <property type="match status" value="1"/>
</dbReference>
<dbReference type="CDD" id="cd03143">
    <property type="entry name" value="A4_beta-galactosidase_middle_domain"/>
    <property type="match status" value="1"/>
</dbReference>
<dbReference type="Proteomes" id="UP000590740">
    <property type="component" value="Unassembled WGS sequence"/>
</dbReference>
<evidence type="ECO:0000256" key="3">
    <source>
        <dbReference type="SAM" id="MobiDB-lite"/>
    </source>
</evidence>
<proteinExistence type="predicted"/>
<dbReference type="AlphaFoldDB" id="A0A7W7Y6T1"/>
<dbReference type="Gene3D" id="3.40.50.880">
    <property type="match status" value="1"/>
</dbReference>